<feature type="region of interest" description="Disordered" evidence="1">
    <location>
        <begin position="1"/>
        <end position="50"/>
    </location>
</feature>
<protein>
    <submittedName>
        <fullName evidence="2">Uncharacterized protein</fullName>
    </submittedName>
</protein>
<feature type="compositionally biased region" description="Basic and acidic residues" evidence="1">
    <location>
        <begin position="86"/>
        <end position="95"/>
    </location>
</feature>
<reference evidence="2" key="1">
    <citation type="submission" date="2019-12" db="EMBL/GenBank/DDBJ databases">
        <title>Genome sequencing and annotation of Brassica cretica.</title>
        <authorList>
            <person name="Studholme D.J."/>
            <person name="Sarris P."/>
        </authorList>
    </citation>
    <scope>NUCLEOTIDE SEQUENCE</scope>
    <source>
        <strain evidence="2">PFS-109/04</strain>
        <tissue evidence="2">Leaf</tissue>
    </source>
</reference>
<evidence type="ECO:0000313" key="2">
    <source>
        <dbReference type="EMBL" id="KAF3570278.1"/>
    </source>
</evidence>
<name>A0A8S9RBR5_BRACR</name>
<organism evidence="2 3">
    <name type="scientific">Brassica cretica</name>
    <name type="common">Mustard</name>
    <dbReference type="NCBI Taxonomy" id="69181"/>
    <lineage>
        <taxon>Eukaryota</taxon>
        <taxon>Viridiplantae</taxon>
        <taxon>Streptophyta</taxon>
        <taxon>Embryophyta</taxon>
        <taxon>Tracheophyta</taxon>
        <taxon>Spermatophyta</taxon>
        <taxon>Magnoliopsida</taxon>
        <taxon>eudicotyledons</taxon>
        <taxon>Gunneridae</taxon>
        <taxon>Pentapetalae</taxon>
        <taxon>rosids</taxon>
        <taxon>malvids</taxon>
        <taxon>Brassicales</taxon>
        <taxon>Brassicaceae</taxon>
        <taxon>Brassiceae</taxon>
        <taxon>Brassica</taxon>
    </lineage>
</organism>
<accession>A0A8S9RBR5</accession>
<feature type="compositionally biased region" description="Basic and acidic residues" evidence="1">
    <location>
        <begin position="16"/>
        <end position="25"/>
    </location>
</feature>
<feature type="compositionally biased region" description="Basic and acidic residues" evidence="1">
    <location>
        <begin position="205"/>
        <end position="215"/>
    </location>
</feature>
<dbReference type="Proteomes" id="UP000712600">
    <property type="component" value="Unassembled WGS sequence"/>
</dbReference>
<dbReference type="EMBL" id="QGKX02000095">
    <property type="protein sequence ID" value="KAF3570278.1"/>
    <property type="molecule type" value="Genomic_DNA"/>
</dbReference>
<feature type="region of interest" description="Disordered" evidence="1">
    <location>
        <begin position="86"/>
        <end position="109"/>
    </location>
</feature>
<evidence type="ECO:0000313" key="3">
    <source>
        <dbReference type="Proteomes" id="UP000712600"/>
    </source>
</evidence>
<sequence>MSRLDPNESLGIKINQHREQYHDSAEENTEQSASSGVTAPSEPAETPPVRVYVPKVPYPIPSKHLMDPISAEQLAGFRKMVKKVMDGDPHTDTKKLSGNAKANEKVQKKRVKGDPMMILIPRLCDEKSIEYEVKCKGATAPGGDLAMEHPEFSWSVRSTQGATDPKPMNCARAGVENQNGCEIRTTSGTQNHHVLPPSPSHHQKTKNENKVMEKGKKSKKHEPLGRSSKKFVPSIEESGVALDGRCTSWIKRCIKECNLEIFTRNNLSDCSR</sequence>
<gene>
    <name evidence="2" type="ORF">F2Q69_00059774</name>
</gene>
<dbReference type="AlphaFoldDB" id="A0A8S9RBR5"/>
<feature type="region of interest" description="Disordered" evidence="1">
    <location>
        <begin position="188"/>
        <end position="231"/>
    </location>
</feature>
<comment type="caution">
    <text evidence="2">The sequence shown here is derived from an EMBL/GenBank/DDBJ whole genome shotgun (WGS) entry which is preliminary data.</text>
</comment>
<evidence type="ECO:0000256" key="1">
    <source>
        <dbReference type="SAM" id="MobiDB-lite"/>
    </source>
</evidence>
<proteinExistence type="predicted"/>